<accession>A0ABX8Y707</accession>
<evidence type="ECO:0000313" key="1">
    <source>
        <dbReference type="EMBL" id="QYY41453.1"/>
    </source>
</evidence>
<dbReference type="EMBL" id="CP080764">
    <property type="protein sequence ID" value="QYY41453.1"/>
    <property type="molecule type" value="Genomic_DNA"/>
</dbReference>
<dbReference type="RefSeq" id="WP_220558957.1">
    <property type="nucleotide sequence ID" value="NZ_CP080764.1"/>
</dbReference>
<gene>
    <name evidence="1" type="ORF">K3F53_10920</name>
</gene>
<dbReference type="GeneID" id="97141882"/>
<dbReference type="InterPro" id="IPR018755">
    <property type="entry name" value="Phage_Mu_Gp48"/>
</dbReference>
<sequence length="216" mass="24866">MSQRLIHIVPPYYRKNKEANGIFGAVEGESERLIAFALDVIRQGNPKTATWGLNQWEKEVGLPVAPESVPLESQRAKVIARLNVPDVITPFSMQRMIRDYTKNKQAQIVEYGREKRFEIIADLDQIADFEGMSQMVYEMRPKHLSYSISGRVETDTIVISVSARQYDIEYPICGEFYPEDDLEGRIYQETLLLGATERHYSVEYPVCNEFYSEEGV</sequence>
<protein>
    <submittedName>
        <fullName evidence="1">YmfQ family protein</fullName>
    </submittedName>
</protein>
<evidence type="ECO:0000313" key="2">
    <source>
        <dbReference type="Proteomes" id="UP000826616"/>
    </source>
</evidence>
<keyword evidence="2" id="KW-1185">Reference proteome</keyword>
<name>A0ABX8Y707_ANETH</name>
<dbReference type="Proteomes" id="UP000826616">
    <property type="component" value="Chromosome"/>
</dbReference>
<reference evidence="1 2" key="1">
    <citation type="submission" date="2021-08" db="EMBL/GenBank/DDBJ databases">
        <title>Complete genome sequence of the strain Aneurinibacillus thermoaerophilus CCM 8960.</title>
        <authorList>
            <person name="Musilova J."/>
            <person name="Kourilova X."/>
            <person name="Pernicova I."/>
            <person name="Bezdicek M."/>
            <person name="Lengerova M."/>
            <person name="Obruca S."/>
            <person name="Sedlar K."/>
        </authorList>
    </citation>
    <scope>NUCLEOTIDE SEQUENCE [LARGE SCALE GENOMIC DNA]</scope>
    <source>
        <strain evidence="1 2">CCM 8960</strain>
    </source>
</reference>
<organism evidence="1 2">
    <name type="scientific">Aneurinibacillus thermoaerophilus</name>
    <dbReference type="NCBI Taxonomy" id="143495"/>
    <lineage>
        <taxon>Bacteria</taxon>
        <taxon>Bacillati</taxon>
        <taxon>Bacillota</taxon>
        <taxon>Bacilli</taxon>
        <taxon>Bacillales</taxon>
        <taxon>Paenibacillaceae</taxon>
        <taxon>Aneurinibacillus group</taxon>
        <taxon>Aneurinibacillus</taxon>
    </lineage>
</organism>
<dbReference type="Pfam" id="PF10076">
    <property type="entry name" value="Phage_Mu_Gp48"/>
    <property type="match status" value="1"/>
</dbReference>
<proteinExistence type="predicted"/>